<dbReference type="EMBL" id="CAJVCH010554971">
    <property type="protein sequence ID" value="CAG7830258.1"/>
    <property type="molecule type" value="Genomic_DNA"/>
</dbReference>
<proteinExistence type="predicted"/>
<organism evidence="1 2">
    <name type="scientific">Allacma fusca</name>
    <dbReference type="NCBI Taxonomy" id="39272"/>
    <lineage>
        <taxon>Eukaryota</taxon>
        <taxon>Metazoa</taxon>
        <taxon>Ecdysozoa</taxon>
        <taxon>Arthropoda</taxon>
        <taxon>Hexapoda</taxon>
        <taxon>Collembola</taxon>
        <taxon>Symphypleona</taxon>
        <taxon>Sminthuridae</taxon>
        <taxon>Allacma</taxon>
    </lineage>
</organism>
<reference evidence="1" key="1">
    <citation type="submission" date="2021-06" db="EMBL/GenBank/DDBJ databases">
        <authorList>
            <person name="Hodson N. C."/>
            <person name="Mongue J. A."/>
            <person name="Jaron S. K."/>
        </authorList>
    </citation>
    <scope>NUCLEOTIDE SEQUENCE</scope>
</reference>
<dbReference type="AlphaFoldDB" id="A0A8J2LEK6"/>
<feature type="non-terminal residue" evidence="1">
    <location>
        <position position="1"/>
    </location>
</feature>
<dbReference type="Proteomes" id="UP000708208">
    <property type="component" value="Unassembled WGS sequence"/>
</dbReference>
<evidence type="ECO:0000313" key="2">
    <source>
        <dbReference type="Proteomes" id="UP000708208"/>
    </source>
</evidence>
<protein>
    <submittedName>
        <fullName evidence="1">Uncharacterized protein</fullName>
    </submittedName>
</protein>
<gene>
    <name evidence="1" type="ORF">AFUS01_LOCUS40075</name>
</gene>
<comment type="caution">
    <text evidence="1">The sequence shown here is derived from an EMBL/GenBank/DDBJ whole genome shotgun (WGS) entry which is preliminary data.</text>
</comment>
<name>A0A8J2LEK6_9HEXA</name>
<accession>A0A8J2LEK6</accession>
<evidence type="ECO:0000313" key="1">
    <source>
        <dbReference type="EMBL" id="CAG7830258.1"/>
    </source>
</evidence>
<sequence length="38" mass="4584">MDYLQGATMFRCVRRFQVPRRHKPPQQSASDWLYPIGF</sequence>
<keyword evidence="2" id="KW-1185">Reference proteome</keyword>